<proteinExistence type="inferred from homology"/>
<dbReference type="PANTHER" id="PTHR24220:SF86">
    <property type="entry name" value="ABC TRANSPORTER ABCH.1"/>
    <property type="match status" value="1"/>
</dbReference>
<dbReference type="SUPFAM" id="SSF52540">
    <property type="entry name" value="P-loop containing nucleoside triphosphate hydrolases"/>
    <property type="match status" value="1"/>
</dbReference>
<sequence length="264" mass="29449">MITVENTKEIVMGKKILEIQDLKREFTMGSETVRALKGVSFDVMEGEFITIMGSSGSGKTTMLNILGCLDKPSEGNYILDGVNVKSLSKNELAALRNTKIGFIFQSYNLLARTSAIENVELPLLYNSKISTKERRERAINALEAVKLADRLDHFPNQLSGGQQQRVAIARALVNDPVMILADEATGNLDTRTSYEIMALIQELNSQGKTIIFVTHEPDIAAFSSRTVTLRDGRVTKDFNNQNIKSAKQMLADFRVDEDYKYENS</sequence>
<dbReference type="AlphaFoldDB" id="A0A1M6ZMR2"/>
<dbReference type="CDD" id="cd03255">
    <property type="entry name" value="ABC_MJ0796_LolCDE_FtsE"/>
    <property type="match status" value="1"/>
</dbReference>
<dbReference type="GO" id="GO:0022857">
    <property type="term" value="F:transmembrane transporter activity"/>
    <property type="evidence" value="ECO:0007669"/>
    <property type="project" value="UniProtKB-ARBA"/>
</dbReference>
<dbReference type="PROSITE" id="PS00211">
    <property type="entry name" value="ABC_TRANSPORTER_1"/>
    <property type="match status" value="1"/>
</dbReference>
<gene>
    <name evidence="6" type="ORF">SAMN05444484_1011087</name>
</gene>
<protein>
    <submittedName>
        <fullName evidence="6">Putative ABC transport system ATP-binding protein</fullName>
    </submittedName>
</protein>
<evidence type="ECO:0000256" key="3">
    <source>
        <dbReference type="ARBA" id="ARBA00022840"/>
    </source>
</evidence>
<keyword evidence="2" id="KW-0547">Nucleotide-binding</keyword>
<dbReference type="Pfam" id="PF00005">
    <property type="entry name" value="ABC_tran"/>
    <property type="match status" value="1"/>
</dbReference>
<dbReference type="EMBL" id="FRBT01000001">
    <property type="protein sequence ID" value="SHL31694.1"/>
    <property type="molecule type" value="Genomic_DNA"/>
</dbReference>
<keyword evidence="7" id="KW-1185">Reference proteome</keyword>
<accession>A0A1M6ZMR2</accession>
<evidence type="ECO:0000256" key="4">
    <source>
        <dbReference type="ARBA" id="ARBA00038388"/>
    </source>
</evidence>
<dbReference type="GO" id="GO:0005886">
    <property type="term" value="C:plasma membrane"/>
    <property type="evidence" value="ECO:0007669"/>
    <property type="project" value="TreeGrafter"/>
</dbReference>
<comment type="similarity">
    <text evidence="4">Belongs to the ABC transporter superfamily. Macrolide exporter (TC 3.A.1.122) family.</text>
</comment>
<evidence type="ECO:0000256" key="2">
    <source>
        <dbReference type="ARBA" id="ARBA00022741"/>
    </source>
</evidence>
<dbReference type="InterPro" id="IPR027417">
    <property type="entry name" value="P-loop_NTPase"/>
</dbReference>
<dbReference type="InterPro" id="IPR017871">
    <property type="entry name" value="ABC_transporter-like_CS"/>
</dbReference>
<dbReference type="GO" id="GO:0098796">
    <property type="term" value="C:membrane protein complex"/>
    <property type="evidence" value="ECO:0007669"/>
    <property type="project" value="UniProtKB-ARBA"/>
</dbReference>
<dbReference type="PROSITE" id="PS50893">
    <property type="entry name" value="ABC_TRANSPORTER_2"/>
    <property type="match status" value="1"/>
</dbReference>
<dbReference type="Proteomes" id="UP000184028">
    <property type="component" value="Unassembled WGS sequence"/>
</dbReference>
<dbReference type="Gene3D" id="3.40.50.300">
    <property type="entry name" value="P-loop containing nucleotide triphosphate hydrolases"/>
    <property type="match status" value="1"/>
</dbReference>
<feature type="domain" description="ABC transporter" evidence="5">
    <location>
        <begin position="17"/>
        <end position="256"/>
    </location>
</feature>
<dbReference type="STRING" id="946677.SAMN05444484_1011087"/>
<dbReference type="InterPro" id="IPR017911">
    <property type="entry name" value="MacB-like_ATP-bd"/>
</dbReference>
<dbReference type="GO" id="GO:0005524">
    <property type="term" value="F:ATP binding"/>
    <property type="evidence" value="ECO:0007669"/>
    <property type="project" value="UniProtKB-KW"/>
</dbReference>
<dbReference type="InterPro" id="IPR003593">
    <property type="entry name" value="AAA+_ATPase"/>
</dbReference>
<organism evidence="6 7">
    <name type="scientific">Flavobacterium chilense</name>
    <dbReference type="NCBI Taxonomy" id="946677"/>
    <lineage>
        <taxon>Bacteria</taxon>
        <taxon>Pseudomonadati</taxon>
        <taxon>Bacteroidota</taxon>
        <taxon>Flavobacteriia</taxon>
        <taxon>Flavobacteriales</taxon>
        <taxon>Flavobacteriaceae</taxon>
        <taxon>Flavobacterium</taxon>
    </lineage>
</organism>
<evidence type="ECO:0000313" key="7">
    <source>
        <dbReference type="Proteomes" id="UP000184028"/>
    </source>
</evidence>
<dbReference type="GO" id="GO:0016887">
    <property type="term" value="F:ATP hydrolysis activity"/>
    <property type="evidence" value="ECO:0007669"/>
    <property type="project" value="InterPro"/>
</dbReference>
<dbReference type="SMART" id="SM00382">
    <property type="entry name" value="AAA"/>
    <property type="match status" value="1"/>
</dbReference>
<dbReference type="FunFam" id="3.40.50.300:FF:000032">
    <property type="entry name" value="Export ABC transporter ATP-binding protein"/>
    <property type="match status" value="1"/>
</dbReference>
<evidence type="ECO:0000313" key="6">
    <source>
        <dbReference type="EMBL" id="SHL31694.1"/>
    </source>
</evidence>
<evidence type="ECO:0000256" key="1">
    <source>
        <dbReference type="ARBA" id="ARBA00022448"/>
    </source>
</evidence>
<keyword evidence="1" id="KW-0813">Transport</keyword>
<keyword evidence="3 6" id="KW-0067">ATP-binding</keyword>
<reference evidence="7" key="1">
    <citation type="submission" date="2016-11" db="EMBL/GenBank/DDBJ databases">
        <authorList>
            <person name="Varghese N."/>
            <person name="Submissions S."/>
        </authorList>
    </citation>
    <scope>NUCLEOTIDE SEQUENCE [LARGE SCALE GENOMIC DNA]</scope>
    <source>
        <strain evidence="7">DSM 24724</strain>
    </source>
</reference>
<dbReference type="PANTHER" id="PTHR24220">
    <property type="entry name" value="IMPORT ATP-BINDING PROTEIN"/>
    <property type="match status" value="1"/>
</dbReference>
<name>A0A1M6ZMR2_9FLAO</name>
<evidence type="ECO:0000259" key="5">
    <source>
        <dbReference type="PROSITE" id="PS50893"/>
    </source>
</evidence>
<dbReference type="InterPro" id="IPR015854">
    <property type="entry name" value="ABC_transpr_LolD-like"/>
</dbReference>
<dbReference type="InterPro" id="IPR003439">
    <property type="entry name" value="ABC_transporter-like_ATP-bd"/>
</dbReference>